<evidence type="ECO:0000256" key="2">
    <source>
        <dbReference type="ARBA" id="ARBA00023002"/>
    </source>
</evidence>
<evidence type="ECO:0000313" key="7">
    <source>
        <dbReference type="Proteomes" id="UP000002051"/>
    </source>
</evidence>
<protein>
    <submittedName>
        <fullName evidence="5">2OG-Fe(II) oxygenase family oxidoreductase</fullName>
    </submittedName>
</protein>
<dbReference type="EMBL" id="CM001220">
    <property type="protein sequence ID" value="AES90878.1"/>
    <property type="molecule type" value="Genomic_DNA"/>
</dbReference>
<keyword evidence="3" id="KW-0408">Iron</keyword>
<dbReference type="Proteomes" id="UP000002051">
    <property type="component" value="Chromosome 4"/>
</dbReference>
<dbReference type="PRINTS" id="PR00682">
    <property type="entry name" value="IPNSYNTHASE"/>
</dbReference>
<reference evidence="5 7" key="1">
    <citation type="journal article" date="2011" name="Nature">
        <title>The Medicago genome provides insight into the evolution of rhizobial symbioses.</title>
        <authorList>
            <person name="Young N.D."/>
            <person name="Debelle F."/>
            <person name="Oldroyd G.E."/>
            <person name="Geurts R."/>
            <person name="Cannon S.B."/>
            <person name="Udvardi M.K."/>
            <person name="Benedito V.A."/>
            <person name="Mayer K.F."/>
            <person name="Gouzy J."/>
            <person name="Schoof H."/>
            <person name="Van de Peer Y."/>
            <person name="Proost S."/>
            <person name="Cook D.R."/>
            <person name="Meyers B.C."/>
            <person name="Spannagl M."/>
            <person name="Cheung F."/>
            <person name="De Mita S."/>
            <person name="Krishnakumar V."/>
            <person name="Gundlach H."/>
            <person name="Zhou S."/>
            <person name="Mudge J."/>
            <person name="Bharti A.K."/>
            <person name="Murray J.D."/>
            <person name="Naoumkina M.A."/>
            <person name="Rosen B."/>
            <person name="Silverstein K.A."/>
            <person name="Tang H."/>
            <person name="Rombauts S."/>
            <person name="Zhao P.X."/>
            <person name="Zhou P."/>
            <person name="Barbe V."/>
            <person name="Bardou P."/>
            <person name="Bechner M."/>
            <person name="Bellec A."/>
            <person name="Berger A."/>
            <person name="Berges H."/>
            <person name="Bidwell S."/>
            <person name="Bisseling T."/>
            <person name="Choisne N."/>
            <person name="Couloux A."/>
            <person name="Denny R."/>
            <person name="Deshpande S."/>
            <person name="Dai X."/>
            <person name="Doyle J.J."/>
            <person name="Dudez A.M."/>
            <person name="Farmer A.D."/>
            <person name="Fouteau S."/>
            <person name="Franken C."/>
            <person name="Gibelin C."/>
            <person name="Gish J."/>
            <person name="Goldstein S."/>
            <person name="Gonzalez A.J."/>
            <person name="Green P.J."/>
            <person name="Hallab A."/>
            <person name="Hartog M."/>
            <person name="Hua A."/>
            <person name="Humphray S.J."/>
            <person name="Jeong D.H."/>
            <person name="Jing Y."/>
            <person name="Jocker A."/>
            <person name="Kenton S.M."/>
            <person name="Kim D.J."/>
            <person name="Klee K."/>
            <person name="Lai H."/>
            <person name="Lang C."/>
            <person name="Lin S."/>
            <person name="Macmil S.L."/>
            <person name="Magdelenat G."/>
            <person name="Matthews L."/>
            <person name="McCorrison J."/>
            <person name="Monaghan E.L."/>
            <person name="Mun J.H."/>
            <person name="Najar F.Z."/>
            <person name="Nicholson C."/>
            <person name="Noirot C."/>
            <person name="O'Bleness M."/>
            <person name="Paule C.R."/>
            <person name="Poulain J."/>
            <person name="Prion F."/>
            <person name="Qin B."/>
            <person name="Qu C."/>
            <person name="Retzel E.F."/>
            <person name="Riddle C."/>
            <person name="Sallet E."/>
            <person name="Samain S."/>
            <person name="Samson N."/>
            <person name="Sanders I."/>
            <person name="Saurat O."/>
            <person name="Scarpelli C."/>
            <person name="Schiex T."/>
            <person name="Segurens B."/>
            <person name="Severin A.J."/>
            <person name="Sherrier D.J."/>
            <person name="Shi R."/>
            <person name="Sims S."/>
            <person name="Singer S.R."/>
            <person name="Sinharoy S."/>
            <person name="Sterck L."/>
            <person name="Viollet A."/>
            <person name="Wang B.B."/>
            <person name="Wang K."/>
            <person name="Wang M."/>
            <person name="Wang X."/>
            <person name="Warfsmann J."/>
            <person name="Weissenbach J."/>
            <person name="White D.D."/>
            <person name="White J.D."/>
            <person name="Wiley G.B."/>
            <person name="Wincker P."/>
            <person name="Xing Y."/>
            <person name="Yang L."/>
            <person name="Yao Z."/>
            <person name="Ying F."/>
            <person name="Zhai J."/>
            <person name="Zhou L."/>
            <person name="Zuber A."/>
            <person name="Denarie J."/>
            <person name="Dixon R.A."/>
            <person name="May G.D."/>
            <person name="Schwartz D.C."/>
            <person name="Rogers J."/>
            <person name="Quetier F."/>
            <person name="Town C.D."/>
            <person name="Roe B.A."/>
        </authorList>
    </citation>
    <scope>NUCLEOTIDE SEQUENCE [LARGE SCALE GENOMIC DNA]</scope>
    <source>
        <strain evidence="5">A17</strain>
        <strain evidence="6 7">cv. Jemalong A17</strain>
    </source>
</reference>
<dbReference type="STRING" id="3880.G7JHQ7"/>
<organism evidence="5 7">
    <name type="scientific">Medicago truncatula</name>
    <name type="common">Barrel medic</name>
    <name type="synonym">Medicago tribuloides</name>
    <dbReference type="NCBI Taxonomy" id="3880"/>
    <lineage>
        <taxon>Eukaryota</taxon>
        <taxon>Viridiplantae</taxon>
        <taxon>Streptophyta</taxon>
        <taxon>Embryophyta</taxon>
        <taxon>Tracheophyta</taxon>
        <taxon>Spermatophyta</taxon>
        <taxon>Magnoliopsida</taxon>
        <taxon>eudicotyledons</taxon>
        <taxon>Gunneridae</taxon>
        <taxon>Pentapetalae</taxon>
        <taxon>rosids</taxon>
        <taxon>fabids</taxon>
        <taxon>Fabales</taxon>
        <taxon>Fabaceae</taxon>
        <taxon>Papilionoideae</taxon>
        <taxon>50 kb inversion clade</taxon>
        <taxon>NPAAA clade</taxon>
        <taxon>Hologalegina</taxon>
        <taxon>IRL clade</taxon>
        <taxon>Trifolieae</taxon>
        <taxon>Medicago</taxon>
    </lineage>
</organism>
<evidence type="ECO:0000259" key="4">
    <source>
        <dbReference type="Pfam" id="PF14226"/>
    </source>
</evidence>
<dbReference type="eggNOG" id="KOG0143">
    <property type="taxonomic scope" value="Eukaryota"/>
</dbReference>
<reference evidence="5 7" key="2">
    <citation type="journal article" date="2014" name="BMC Genomics">
        <title>An improved genome release (version Mt4.0) for the model legume Medicago truncatula.</title>
        <authorList>
            <person name="Tang H."/>
            <person name="Krishnakumar V."/>
            <person name="Bidwell S."/>
            <person name="Rosen B."/>
            <person name="Chan A."/>
            <person name="Zhou S."/>
            <person name="Gentzbittel L."/>
            <person name="Childs K.L."/>
            <person name="Yandell M."/>
            <person name="Gundlach H."/>
            <person name="Mayer K.F."/>
            <person name="Schwartz D.C."/>
            <person name="Town C.D."/>
        </authorList>
    </citation>
    <scope>GENOME REANNOTATION</scope>
    <source>
        <strain evidence="6 7">cv. Jemalong A17</strain>
    </source>
</reference>
<dbReference type="PANTHER" id="PTHR10209:SF590">
    <property type="entry name" value="2-OXOGLUTARATE (2OG) AND FE(II)-DEPENDENT OXYGENASE SUPERFAMILY PROTEIN"/>
    <property type="match status" value="1"/>
</dbReference>
<keyword evidence="2" id="KW-0560">Oxidoreductase</keyword>
<sequence>MAMTAKLSLPIIDLSSPDRLSTANSIRQACVEYGFFYLVNHGVNEDFMKQVFEHSAKFFSLPLQHKMNLILVHFPKMIQKRATRYIGPLTDKTSVRLNQWPCDGIHFLCPHFFFSCNDTLELLPNWIPTMESFILENTVRFITLQINVLLIICLRSADENHFEKIGALSIPKVFLRLLHYPGLLISELGSREEKYGASPHTDYGMITLLLTNGVPGLQGQEVQNFKL</sequence>
<dbReference type="Pfam" id="PF14226">
    <property type="entry name" value="DIOX_N"/>
    <property type="match status" value="1"/>
</dbReference>
<evidence type="ECO:0000256" key="1">
    <source>
        <dbReference type="ARBA" id="ARBA00022723"/>
    </source>
</evidence>
<dbReference type="SUPFAM" id="SSF51197">
    <property type="entry name" value="Clavaminate synthase-like"/>
    <property type="match status" value="1"/>
</dbReference>
<evidence type="ECO:0000313" key="5">
    <source>
        <dbReference type="EMBL" id="AES90878.1"/>
    </source>
</evidence>
<dbReference type="InterPro" id="IPR027443">
    <property type="entry name" value="IPNS-like_sf"/>
</dbReference>
<proteinExistence type="predicted"/>
<name>G7JHQ7_MEDTR</name>
<dbReference type="GO" id="GO:0016491">
    <property type="term" value="F:oxidoreductase activity"/>
    <property type="evidence" value="ECO:0007669"/>
    <property type="project" value="UniProtKB-KW"/>
</dbReference>
<keyword evidence="1" id="KW-0479">Metal-binding</keyword>
<dbReference type="AlphaFoldDB" id="G7JHQ7"/>
<dbReference type="EnsemblPlants" id="AES90878">
    <property type="protein sequence ID" value="AES90878"/>
    <property type="gene ID" value="MTR_4g100610"/>
</dbReference>
<dbReference type="Gene3D" id="2.60.120.330">
    <property type="entry name" value="B-lactam Antibiotic, Isopenicillin N Synthase, Chain"/>
    <property type="match status" value="1"/>
</dbReference>
<feature type="domain" description="Non-haem dioxygenase N-terminal" evidence="4">
    <location>
        <begin position="9"/>
        <end position="94"/>
    </location>
</feature>
<accession>G7JHQ7</accession>
<keyword evidence="7" id="KW-1185">Reference proteome</keyword>
<reference evidence="6" key="3">
    <citation type="submission" date="2015-04" db="UniProtKB">
        <authorList>
            <consortium name="EnsemblPlants"/>
        </authorList>
    </citation>
    <scope>IDENTIFICATION</scope>
    <source>
        <strain evidence="6">cv. Jemalong A17</strain>
    </source>
</reference>
<gene>
    <name evidence="5" type="ordered locus">MTR_4g100610</name>
</gene>
<dbReference type="PANTHER" id="PTHR10209">
    <property type="entry name" value="OXIDOREDUCTASE, 2OG-FE II OXYGENASE FAMILY PROTEIN"/>
    <property type="match status" value="1"/>
</dbReference>
<dbReference type="OMA" id="INHEVEG"/>
<evidence type="ECO:0000256" key="3">
    <source>
        <dbReference type="ARBA" id="ARBA00023004"/>
    </source>
</evidence>
<dbReference type="PaxDb" id="3880-AES90878"/>
<evidence type="ECO:0000313" key="6">
    <source>
        <dbReference type="EnsemblPlants" id="AES90878"/>
    </source>
</evidence>
<dbReference type="HOGENOM" id="CLU_010119_6_5_1"/>
<dbReference type="GO" id="GO:0046872">
    <property type="term" value="F:metal ion binding"/>
    <property type="evidence" value="ECO:0007669"/>
    <property type="project" value="UniProtKB-KW"/>
</dbReference>
<dbReference type="InterPro" id="IPR026992">
    <property type="entry name" value="DIOX_N"/>
</dbReference>